<dbReference type="PATRIC" id="fig|1131731.3.peg.2745"/>
<dbReference type="Proteomes" id="UP000006315">
    <property type="component" value="Unassembled WGS sequence"/>
</dbReference>
<dbReference type="STRING" id="1131731.BAZO_13399"/>
<dbReference type="RefSeq" id="WP_003332070.1">
    <property type="nucleotide sequence ID" value="NZ_AJLR01000116.1"/>
</dbReference>
<evidence type="ECO:0000313" key="1">
    <source>
        <dbReference type="EMBL" id="EKN64609.1"/>
    </source>
</evidence>
<reference evidence="1 2" key="1">
    <citation type="journal article" date="2012" name="Front. Microbiol.">
        <title>Redundancy and modularity in membrane-associated dissimilatory nitrate reduction in Bacillus.</title>
        <authorList>
            <person name="Heylen K."/>
            <person name="Keltjens J."/>
        </authorList>
    </citation>
    <scope>NUCLEOTIDE SEQUENCE [LARGE SCALE GENOMIC DNA]</scope>
    <source>
        <strain evidence="1 2">LMG 9581</strain>
    </source>
</reference>
<comment type="caution">
    <text evidence="1">The sequence shown here is derived from an EMBL/GenBank/DDBJ whole genome shotgun (WGS) entry which is preliminary data.</text>
</comment>
<keyword evidence="2" id="KW-1185">Reference proteome</keyword>
<evidence type="ECO:0000313" key="2">
    <source>
        <dbReference type="Proteomes" id="UP000006315"/>
    </source>
</evidence>
<gene>
    <name evidence="1" type="ORF">BAZO_13399</name>
</gene>
<dbReference type="GeneID" id="89469841"/>
<dbReference type="AlphaFoldDB" id="K6D8I7"/>
<dbReference type="EMBL" id="AJLR01000116">
    <property type="protein sequence ID" value="EKN64609.1"/>
    <property type="molecule type" value="Genomic_DNA"/>
</dbReference>
<name>K6D8I7_SCHAZ</name>
<organism evidence="1 2">
    <name type="scientific">Schinkia azotoformans LMG 9581</name>
    <dbReference type="NCBI Taxonomy" id="1131731"/>
    <lineage>
        <taxon>Bacteria</taxon>
        <taxon>Bacillati</taxon>
        <taxon>Bacillota</taxon>
        <taxon>Bacilli</taxon>
        <taxon>Bacillales</taxon>
        <taxon>Bacillaceae</taxon>
        <taxon>Calidifontibacillus/Schinkia group</taxon>
        <taxon>Schinkia</taxon>
    </lineage>
</organism>
<proteinExistence type="predicted"/>
<protein>
    <submittedName>
        <fullName evidence="1">Uncharacterized protein</fullName>
    </submittedName>
</protein>
<accession>K6D8I7</accession>
<sequence>MNSALKEWGVPTDRIHFEFFGPAADIEEQTTVFFFYIYFFI</sequence>